<protein>
    <submittedName>
        <fullName evidence="1">Acetoacetate decarboxylase (ADC)</fullName>
    </submittedName>
</protein>
<name>A0A521F928_9FLAO</name>
<dbReference type="InterPro" id="IPR023375">
    <property type="entry name" value="ADC_dom_sf"/>
</dbReference>
<gene>
    <name evidence="1" type="ORF">GJU42_19275</name>
    <name evidence="2" type="ORF">SAMN06265349_10743</name>
</gene>
<dbReference type="Gene3D" id="2.40.400.10">
    <property type="entry name" value="Acetoacetate decarboxylase-like"/>
    <property type="match status" value="1"/>
</dbReference>
<evidence type="ECO:0000313" key="3">
    <source>
        <dbReference type="Proteomes" id="UP000317289"/>
    </source>
</evidence>
<reference evidence="1 4" key="2">
    <citation type="submission" date="2019-11" db="EMBL/GenBank/DDBJ databases">
        <title>Flavobacterium resistens genome.</title>
        <authorList>
            <person name="Wilson V.M."/>
            <person name="Newman J.D."/>
        </authorList>
    </citation>
    <scope>NUCLEOTIDE SEQUENCE [LARGE SCALE GENOMIC DNA]</scope>
    <source>
        <strain evidence="1 4">DSM 19382</strain>
    </source>
</reference>
<proteinExistence type="predicted"/>
<dbReference type="Proteomes" id="UP000468990">
    <property type="component" value="Unassembled WGS sequence"/>
</dbReference>
<evidence type="ECO:0000313" key="1">
    <source>
        <dbReference type="EMBL" id="MRX70120.1"/>
    </source>
</evidence>
<accession>A0A521F928</accession>
<dbReference type="EMBL" id="FXTA01000007">
    <property type="protein sequence ID" value="SMO92121.1"/>
    <property type="molecule type" value="Genomic_DNA"/>
</dbReference>
<dbReference type="SUPFAM" id="SSF160104">
    <property type="entry name" value="Acetoacetate decarboxylase-like"/>
    <property type="match status" value="1"/>
</dbReference>
<keyword evidence="4" id="KW-1185">Reference proteome</keyword>
<dbReference type="OrthoDB" id="3762237at2"/>
<reference evidence="2 3" key="1">
    <citation type="submission" date="2017-05" db="EMBL/GenBank/DDBJ databases">
        <authorList>
            <person name="Varghese N."/>
            <person name="Submissions S."/>
        </authorList>
    </citation>
    <scope>NUCLEOTIDE SEQUENCE [LARGE SCALE GENOMIC DNA]</scope>
    <source>
        <strain evidence="2 3">DSM 19382</strain>
    </source>
</reference>
<sequence length="349" mass="39157">MKKIKIIFFVAALGVILLFIPGFFLSSAIINTASANSNLKAINNDSIAKNDTIIELAGHQLPVLKGGMFDRFHSNSPLSVVAEERPDIDLSWFKTLHKEKKDVGFITYSPNFYYSNSSITAIYTADMSKIKELLPAEVNELVKPISYTPGRGLIAITSYAYHFCDNDSYNELSISIVTTKPNKSNWGLISLMGEVNDKSLWGYVLKLPVNTELARVRGKVGYNLPKWLIPIDYNTDGNNVTFTYYDEKGNLDFSMTGKKLEVTNSIPEINRSNFINLNTKGQLTHGYSDVRAIKKATSKKAEDIQFNLSDGPLSAFIKSLELKKLVRYDYQPEFQAALYTPELVTENNK</sequence>
<dbReference type="EMBL" id="WKKG01000011">
    <property type="protein sequence ID" value="MRX70120.1"/>
    <property type="molecule type" value="Genomic_DNA"/>
</dbReference>
<evidence type="ECO:0000313" key="2">
    <source>
        <dbReference type="EMBL" id="SMO92121.1"/>
    </source>
</evidence>
<dbReference type="AlphaFoldDB" id="A0A521F928"/>
<dbReference type="Proteomes" id="UP000317289">
    <property type="component" value="Unassembled WGS sequence"/>
</dbReference>
<evidence type="ECO:0000313" key="4">
    <source>
        <dbReference type="Proteomes" id="UP000468990"/>
    </source>
</evidence>
<organism evidence="2 3">
    <name type="scientific">Flavobacterium resistens</name>
    <dbReference type="NCBI Taxonomy" id="443612"/>
    <lineage>
        <taxon>Bacteria</taxon>
        <taxon>Pseudomonadati</taxon>
        <taxon>Bacteroidota</taxon>
        <taxon>Flavobacteriia</taxon>
        <taxon>Flavobacteriales</taxon>
        <taxon>Flavobacteriaceae</taxon>
        <taxon>Flavobacterium</taxon>
    </lineage>
</organism>
<dbReference type="RefSeq" id="WP_142452364.1">
    <property type="nucleotide sequence ID" value="NZ_FXTA01000007.1"/>
</dbReference>